<gene>
    <name evidence="2" type="primary">LOC136088886</name>
</gene>
<accession>A0ABM4D6S6</accession>
<evidence type="ECO:0000313" key="1">
    <source>
        <dbReference type="Proteomes" id="UP001652625"/>
    </source>
</evidence>
<dbReference type="Proteomes" id="UP001652625">
    <property type="component" value="Chromosome 12"/>
</dbReference>
<dbReference type="PANTHER" id="PTHR46704">
    <property type="entry name" value="CXC DOMAIN-CONTAINING PROTEIN-RELATED"/>
    <property type="match status" value="1"/>
</dbReference>
<organism evidence="1 2">
    <name type="scientific">Hydra vulgaris</name>
    <name type="common">Hydra</name>
    <name type="synonym">Hydra attenuata</name>
    <dbReference type="NCBI Taxonomy" id="6087"/>
    <lineage>
        <taxon>Eukaryota</taxon>
        <taxon>Metazoa</taxon>
        <taxon>Cnidaria</taxon>
        <taxon>Hydrozoa</taxon>
        <taxon>Hydroidolina</taxon>
        <taxon>Anthoathecata</taxon>
        <taxon>Aplanulata</taxon>
        <taxon>Hydridae</taxon>
        <taxon>Hydra</taxon>
    </lineage>
</organism>
<dbReference type="PANTHER" id="PTHR46704:SF9">
    <property type="entry name" value="BHLH DOMAIN-CONTAINING PROTEIN"/>
    <property type="match status" value="1"/>
</dbReference>
<evidence type="ECO:0000313" key="2">
    <source>
        <dbReference type="RefSeq" id="XP_065670012.1"/>
    </source>
</evidence>
<dbReference type="GeneID" id="136088886"/>
<name>A0ABM4D6S6_HYDVU</name>
<keyword evidence="1" id="KW-1185">Reference proteome</keyword>
<dbReference type="RefSeq" id="XP_065670012.1">
    <property type="nucleotide sequence ID" value="XM_065813940.1"/>
</dbReference>
<reference evidence="2" key="1">
    <citation type="submission" date="2025-08" db="UniProtKB">
        <authorList>
            <consortium name="RefSeq"/>
        </authorList>
    </citation>
    <scope>IDENTIFICATION</scope>
</reference>
<sequence>MYTILLRSVDIINKLNLKYGVIVCDEAVYSKIQMVRWKEPEFSNRFVVRLGEFHTMMSFVTAIAKRFDGFGFKDIVIESGLVAEGEIKGIPTGKHYYRSIMVHIFMFEALSRLRFESFLNSLDVDNRHEVEDFCLLLMELHGTSEFHWYIESGLFVEIRVIIIEISIPASVGIIKSTKLKLINILEDKCIDKLSVDIPKNNALILDGMAILQIIKPIPENFEKLSRLIFTMVINFAISQIELTLLRTGIEILVSNTPSDKDELNLVSRMLLYLGLIKKYPNNGRSL</sequence>
<proteinExistence type="predicted"/>
<protein>
    <submittedName>
        <fullName evidence="2">Uncharacterized protein LOC136088886</fullName>
    </submittedName>
</protein>